<dbReference type="RefSeq" id="WP_162088768.1">
    <property type="nucleotide sequence ID" value="NZ_CAJIMS010000001.1"/>
</dbReference>
<keyword evidence="1" id="KW-0472">Membrane</keyword>
<sequence>MKLKEKYIQILIVIITLVMTILRFLLNEKGRLNPDSIKYLKFAHVFPIIDNTQAPPGYPLSIKFFTYFGFDEFWSSKLVGILAFLFIIFFTWKYRFYFKESVILCSLFSFVSLFSFTMSEALILPFVFVFLYTSHLVISEKLSKQKGIFYLSLLLIILYNIRFSSLFIIGATGLFGLIFWKKKYGSVFFISGTIGLLFVVAFKFLYLDYFNGDYVKDSLIIGLHPTSKLLPEFFQGLFTTFNPFIHIADPNGGIINFGIFGIGLMNIILMVYIFIKEKLSETEIFFLVLGISGIVCSYFVQYFYPVNPLDYRLLAPFIVGIWLIFFNKLFKNFGTKTYAIGILSLCSGMLFTWLSRGSYLENRKIVSEYLKKEKLDKIPIKFYVIEEKDLEKVQIAELISTVNSDITLTSKASDTLQKTTLTKHKVLQKIKIDKNKYQ</sequence>
<protein>
    <submittedName>
        <fullName evidence="2">Uncharacterized protein</fullName>
    </submittedName>
</protein>
<feature type="transmembrane region" description="Helical" evidence="1">
    <location>
        <begin position="284"/>
        <end position="305"/>
    </location>
</feature>
<dbReference type="AlphaFoldDB" id="A0A9N8QVE9"/>
<feature type="transmembrane region" description="Helical" evidence="1">
    <location>
        <begin position="104"/>
        <end position="128"/>
    </location>
</feature>
<name>A0A9N8QVE9_9FLAO</name>
<gene>
    <name evidence="2" type="ORF">CHRY9390_02514</name>
</gene>
<feature type="transmembrane region" description="Helical" evidence="1">
    <location>
        <begin position="254"/>
        <end position="275"/>
    </location>
</feature>
<keyword evidence="1" id="KW-0812">Transmembrane</keyword>
<feature type="transmembrane region" description="Helical" evidence="1">
    <location>
        <begin position="7"/>
        <end position="26"/>
    </location>
</feature>
<dbReference type="EMBL" id="CAJIMS010000001">
    <property type="protein sequence ID" value="CAD7812447.1"/>
    <property type="molecule type" value="Genomic_DNA"/>
</dbReference>
<dbReference type="Proteomes" id="UP000662618">
    <property type="component" value="Unassembled WGS sequence"/>
</dbReference>
<evidence type="ECO:0000313" key="3">
    <source>
        <dbReference type="Proteomes" id="UP000662618"/>
    </source>
</evidence>
<organism evidence="2 3">
    <name type="scientific">Chryseobacterium aquaeductus</name>
    <dbReference type="NCBI Taxonomy" id="2675056"/>
    <lineage>
        <taxon>Bacteria</taxon>
        <taxon>Pseudomonadati</taxon>
        <taxon>Bacteroidota</taxon>
        <taxon>Flavobacteriia</taxon>
        <taxon>Flavobacteriales</taxon>
        <taxon>Weeksellaceae</taxon>
        <taxon>Chryseobacterium group</taxon>
        <taxon>Chryseobacterium</taxon>
    </lineage>
</organism>
<feature type="transmembrane region" description="Helical" evidence="1">
    <location>
        <begin position="73"/>
        <end position="92"/>
    </location>
</feature>
<evidence type="ECO:0000313" key="2">
    <source>
        <dbReference type="EMBL" id="CAD7812447.1"/>
    </source>
</evidence>
<comment type="caution">
    <text evidence="2">The sequence shown here is derived from an EMBL/GenBank/DDBJ whole genome shotgun (WGS) entry which is preliminary data.</text>
</comment>
<feature type="transmembrane region" description="Helical" evidence="1">
    <location>
        <begin position="311"/>
        <end position="330"/>
    </location>
</feature>
<accession>A0A9N8QVE9</accession>
<feature type="transmembrane region" description="Helical" evidence="1">
    <location>
        <begin position="148"/>
        <end position="180"/>
    </location>
</feature>
<keyword evidence="3" id="KW-1185">Reference proteome</keyword>
<feature type="transmembrane region" description="Helical" evidence="1">
    <location>
        <begin position="337"/>
        <end position="354"/>
    </location>
</feature>
<keyword evidence="1" id="KW-1133">Transmembrane helix</keyword>
<reference evidence="2" key="1">
    <citation type="submission" date="2020-12" db="EMBL/GenBank/DDBJ databases">
        <authorList>
            <person name="Rodrigo-Torres L."/>
            <person name="Arahal R. D."/>
            <person name="Lucena T."/>
        </authorList>
    </citation>
    <scope>NUCLEOTIDE SEQUENCE</scope>
    <source>
        <strain evidence="2">CECT 9390</strain>
    </source>
</reference>
<feature type="transmembrane region" description="Helical" evidence="1">
    <location>
        <begin position="187"/>
        <end position="206"/>
    </location>
</feature>
<evidence type="ECO:0000256" key="1">
    <source>
        <dbReference type="SAM" id="Phobius"/>
    </source>
</evidence>
<proteinExistence type="predicted"/>